<dbReference type="InterPro" id="IPR004027">
    <property type="entry name" value="SEC_C_motif"/>
</dbReference>
<organism evidence="2 3">
    <name type="scientific">Marinomonas arenicola</name>
    <dbReference type="NCBI Taxonomy" id="569601"/>
    <lineage>
        <taxon>Bacteria</taxon>
        <taxon>Pseudomonadati</taxon>
        <taxon>Pseudomonadota</taxon>
        <taxon>Gammaproteobacteria</taxon>
        <taxon>Oceanospirillales</taxon>
        <taxon>Oceanospirillaceae</taxon>
        <taxon>Marinomonas</taxon>
    </lineage>
</organism>
<dbReference type="InterPro" id="IPR032710">
    <property type="entry name" value="NTF2-like_dom_sf"/>
</dbReference>
<gene>
    <name evidence="2" type="ORF">V6242_09865</name>
</gene>
<sequence length="169" mass="18676">MANQIPCPCGTEKNYQDCCAVYHQNPGSAPTAEALMRSRFSAFARNDIDYIQRTQQLDNGTSEDDTQAIQEENSTTLWTQLDILETKQGQASDDTGSVTFRARFTEGKHQGELTEKSLFNKINGQWLYVSGSHEVHSSPQKTAPVESNKVGRNDPCSCGSGKKFKKCCG</sequence>
<dbReference type="Pfam" id="PF17775">
    <property type="entry name" value="YchJ_M-like"/>
    <property type="match status" value="1"/>
</dbReference>
<dbReference type="PANTHER" id="PTHR33747:SF1">
    <property type="entry name" value="ADENYLATE CYCLASE-ASSOCIATED CAP C-TERMINAL DOMAIN-CONTAINING PROTEIN"/>
    <property type="match status" value="1"/>
</dbReference>
<feature type="domain" description="YchJ-like middle NTF2-like" evidence="1">
    <location>
        <begin position="31"/>
        <end position="131"/>
    </location>
</feature>
<protein>
    <submittedName>
        <fullName evidence="2">YchJ family protein</fullName>
    </submittedName>
</protein>
<evidence type="ECO:0000313" key="3">
    <source>
        <dbReference type="Proteomes" id="UP001379949"/>
    </source>
</evidence>
<keyword evidence="3" id="KW-1185">Reference proteome</keyword>
<dbReference type="Proteomes" id="UP001379949">
    <property type="component" value="Unassembled WGS sequence"/>
</dbReference>
<dbReference type="EMBL" id="JBAKAR010000006">
    <property type="protein sequence ID" value="MEL0613455.1"/>
    <property type="molecule type" value="Genomic_DNA"/>
</dbReference>
<accession>A0ABU9G6T4</accession>
<dbReference type="SUPFAM" id="SSF54427">
    <property type="entry name" value="NTF2-like"/>
    <property type="match status" value="1"/>
</dbReference>
<dbReference type="PANTHER" id="PTHR33747">
    <property type="entry name" value="UPF0225 PROTEIN SCO1677"/>
    <property type="match status" value="1"/>
</dbReference>
<comment type="caution">
    <text evidence="2">The sequence shown here is derived from an EMBL/GenBank/DDBJ whole genome shotgun (WGS) entry which is preliminary data.</text>
</comment>
<reference evidence="2 3" key="1">
    <citation type="submission" date="2024-02" db="EMBL/GenBank/DDBJ databases">
        <title>Bacteria isolated from the canopy kelp, Nereocystis luetkeana.</title>
        <authorList>
            <person name="Pfister C.A."/>
            <person name="Younker I.T."/>
            <person name="Light S.H."/>
        </authorList>
    </citation>
    <scope>NUCLEOTIDE SEQUENCE [LARGE SCALE GENOMIC DNA]</scope>
    <source>
        <strain evidence="2 3">TI.4.07</strain>
    </source>
</reference>
<dbReference type="SUPFAM" id="SSF103642">
    <property type="entry name" value="Sec-C motif"/>
    <property type="match status" value="1"/>
</dbReference>
<dbReference type="RefSeq" id="WP_341563701.1">
    <property type="nucleotide sequence ID" value="NZ_JBAKAQ010000003.1"/>
</dbReference>
<proteinExistence type="predicted"/>
<dbReference type="InterPro" id="IPR048469">
    <property type="entry name" value="YchJ-like_M"/>
</dbReference>
<dbReference type="Gene3D" id="3.10.450.50">
    <property type="match status" value="1"/>
</dbReference>
<evidence type="ECO:0000313" key="2">
    <source>
        <dbReference type="EMBL" id="MEL0613455.1"/>
    </source>
</evidence>
<dbReference type="Pfam" id="PF02810">
    <property type="entry name" value="SEC-C"/>
    <property type="match status" value="2"/>
</dbReference>
<evidence type="ECO:0000259" key="1">
    <source>
        <dbReference type="Pfam" id="PF17775"/>
    </source>
</evidence>
<name>A0ABU9G6T4_9GAMM</name>